<keyword evidence="1" id="KW-0472">Membrane</keyword>
<keyword evidence="3" id="KW-1185">Reference proteome</keyword>
<sequence length="813" mass="93779">MIYSLIIITSQMTRFGASSSNCRCDQNFYFETNYGGISVSCLGCNTGQIQSLDGYRCVNPLEPDCPGIKLDIDESGLPLDSFRCLECNSTTSRPGENSCQSCRPFIFAENDNQDITCDNFESGGFVFFENSNIPNNLNSNFPNPTESWLFKEFSLAAYRMCQIAERRNVTACQFLANMWTLNLYSQDALMNDPDNKLVNLFSMENQTAPWLIYPIGLNEYKNQYSSNGIDSQFLTLKLTGKCANSQLELITVEHDLWGGFKRAGPFDITNLQLCNFNQRLNQPNSAPFTITNLFTKCTVSIQRLFEFSDSTETIFYDLYLKFGNGSQVLPLPVNIKQVNQPSNSIYRRFFLFETASSKKSQESKSDYIRFAKSVKLIINHLNRDQAQIYPPIIEIEYDFAKRDEQRMVDLSFEIKYLMDTQSYQQTFFIVFGILAGLAFLWSIIRTWNWNQRAARIILDLVSIFKFFMFLIGSIPNCIILVLSGLSIFWFIIFKSQTSAALFAPQPDQEKIFATFLIIAFVLKLLDLLYLTLLQTSYDIFFIDWEKARYDDKSEKNVLPPINSLNDNFVLKQQVEKQNSISCWRTILIANKWNTFQTMRKTSTAIQMILVIFFLKVLGFESYARTDCEFKKGDNSEYAPYSFILRVGIGSIIFIGVELLQILFYTLFYSRCIQDEIGNFADFCSVSNISVLLLTHSRFGYYIHGRSPTGISDTSFFNLKQGLSKEESDLTFKRGLEMSSDHQIFSAIFPIKLVKEYSKIMTPIIMNSSRFDSKDTFSINKFDNKMLAYTQLNNFFKDFLNNVRLKFIFVYCEF</sequence>
<feature type="transmembrane region" description="Helical" evidence="1">
    <location>
        <begin position="427"/>
        <end position="447"/>
    </location>
</feature>
<reference evidence="2 3" key="1">
    <citation type="journal article" date="2018" name="Sci. Rep.">
        <title>Genomic signatures of local adaptation to the degree of environmental predictability in rotifers.</title>
        <authorList>
            <person name="Franch-Gras L."/>
            <person name="Hahn C."/>
            <person name="Garcia-Roger E.M."/>
            <person name="Carmona M.J."/>
            <person name="Serra M."/>
            <person name="Gomez A."/>
        </authorList>
    </citation>
    <scope>NUCLEOTIDE SEQUENCE [LARGE SCALE GENOMIC DNA]</scope>
    <source>
        <strain evidence="2">HYR1</strain>
    </source>
</reference>
<dbReference type="OrthoDB" id="419138at2759"/>
<dbReference type="STRING" id="10195.A0A3M7RZI8"/>
<gene>
    <name evidence="2" type="ORF">BpHYR1_025764</name>
</gene>
<dbReference type="EMBL" id="REGN01002303">
    <property type="protein sequence ID" value="RNA28964.1"/>
    <property type="molecule type" value="Genomic_DNA"/>
</dbReference>
<protein>
    <submittedName>
        <fullName evidence="2">Meckelin isoform X2</fullName>
    </submittedName>
</protein>
<comment type="caution">
    <text evidence="2">The sequence shown here is derived from an EMBL/GenBank/DDBJ whole genome shotgun (WGS) entry which is preliminary data.</text>
</comment>
<organism evidence="2 3">
    <name type="scientific">Brachionus plicatilis</name>
    <name type="common">Marine rotifer</name>
    <name type="synonym">Brachionus muelleri</name>
    <dbReference type="NCBI Taxonomy" id="10195"/>
    <lineage>
        <taxon>Eukaryota</taxon>
        <taxon>Metazoa</taxon>
        <taxon>Spiralia</taxon>
        <taxon>Gnathifera</taxon>
        <taxon>Rotifera</taxon>
        <taxon>Eurotatoria</taxon>
        <taxon>Monogononta</taxon>
        <taxon>Pseudotrocha</taxon>
        <taxon>Ploima</taxon>
        <taxon>Brachionidae</taxon>
        <taxon>Brachionus</taxon>
    </lineage>
</organism>
<keyword evidence="1" id="KW-0812">Transmembrane</keyword>
<feature type="transmembrane region" description="Helical" evidence="1">
    <location>
        <begin position="642"/>
        <end position="667"/>
    </location>
</feature>
<dbReference type="PANTHER" id="PTHR21274">
    <property type="entry name" value="MECKELIN"/>
    <property type="match status" value="1"/>
</dbReference>
<proteinExistence type="predicted"/>
<dbReference type="Pfam" id="PF09773">
    <property type="entry name" value="Meckelin"/>
    <property type="match status" value="1"/>
</dbReference>
<evidence type="ECO:0000313" key="2">
    <source>
        <dbReference type="EMBL" id="RNA28964.1"/>
    </source>
</evidence>
<dbReference type="GO" id="GO:0060271">
    <property type="term" value="P:cilium assembly"/>
    <property type="evidence" value="ECO:0007669"/>
    <property type="project" value="InterPro"/>
</dbReference>
<dbReference type="Proteomes" id="UP000276133">
    <property type="component" value="Unassembled WGS sequence"/>
</dbReference>
<dbReference type="GO" id="GO:0036038">
    <property type="term" value="C:MKS complex"/>
    <property type="evidence" value="ECO:0007669"/>
    <property type="project" value="InterPro"/>
</dbReference>
<keyword evidence="1" id="KW-1133">Transmembrane helix</keyword>
<dbReference type="PANTHER" id="PTHR21274:SF0">
    <property type="entry name" value="MECKELIN"/>
    <property type="match status" value="1"/>
</dbReference>
<evidence type="ECO:0000313" key="3">
    <source>
        <dbReference type="Proteomes" id="UP000276133"/>
    </source>
</evidence>
<evidence type="ECO:0000256" key="1">
    <source>
        <dbReference type="SAM" id="Phobius"/>
    </source>
</evidence>
<feature type="transmembrane region" description="Helical" evidence="1">
    <location>
        <begin position="511"/>
        <end position="532"/>
    </location>
</feature>
<feature type="transmembrane region" description="Helical" evidence="1">
    <location>
        <begin position="467"/>
        <end position="491"/>
    </location>
</feature>
<feature type="transmembrane region" description="Helical" evidence="1">
    <location>
        <begin position="604"/>
        <end position="622"/>
    </location>
</feature>
<accession>A0A3M7RZI8</accession>
<dbReference type="InterPro" id="IPR019170">
    <property type="entry name" value="Meckelin"/>
</dbReference>
<dbReference type="AlphaFoldDB" id="A0A3M7RZI8"/>
<name>A0A3M7RZI8_BRAPC</name>